<sequence>MQKSKVNASRIIRVDATYFGSFLSGALRYKSSTSVDVARQGRSYSFPSALTKGDYMLYTTFNQASLEPKAVGSGLGKCEDYAAGESPPVEFGGYIRKRIFGFSIRFILIVELYVELNAQIALYSVLTECDLYGRQAFGAGGGITGSLSGVAGISLDIFIAEIGIESGITLAQPTVSTFAAWTPQVAVFGNTQRPACYSTQTNMRGMFFFIKIIWRVLFWGGEYPIFSTAGREFFRKGTGLRCDYDGITVAERLAEEAYAEEQPSLPPSSQPQSNKAAKLAARTQQQQQQQSDLQSICQQFIWLNGYQSLAPRDNRAYLTADVRSRLAASGQPYSNTAFQLSNTGMIGPPLPGLTADTADAFWSALQSTSFDQYLDLRTDDSLTVTVTSQDSDGARTLGQSVGARTSYDTHASYTGIVQPAGPVTGAVELCCYQQVHFTLNTTHGASNSSSRYGFFISFTVEPLSSPPPSPSPTPPSPSPFAPPPPPRPPTPPSCHPLLLMHDDAYMRQSGGYVTSDLRRRLWLSGIDTFDAKDPFWTLPDLPGGDPAGWIVPYDNNLECSWEFRLPQDSQARLLVRCV</sequence>
<evidence type="ECO:0000313" key="2">
    <source>
        <dbReference type="EMBL" id="KXZ47927.1"/>
    </source>
</evidence>
<dbReference type="STRING" id="33097.A0A150GDK3"/>
<feature type="compositionally biased region" description="Pro residues" evidence="1">
    <location>
        <begin position="464"/>
        <end position="494"/>
    </location>
</feature>
<protein>
    <submittedName>
        <fullName evidence="2">Uncharacterized protein</fullName>
    </submittedName>
</protein>
<dbReference type="AlphaFoldDB" id="A0A150GDK3"/>
<evidence type="ECO:0000313" key="3">
    <source>
        <dbReference type="Proteomes" id="UP000075714"/>
    </source>
</evidence>
<feature type="region of interest" description="Disordered" evidence="1">
    <location>
        <begin position="258"/>
        <end position="285"/>
    </location>
</feature>
<dbReference type="Proteomes" id="UP000075714">
    <property type="component" value="Unassembled WGS sequence"/>
</dbReference>
<comment type="caution">
    <text evidence="2">The sequence shown here is derived from an EMBL/GenBank/DDBJ whole genome shotgun (WGS) entry which is preliminary data.</text>
</comment>
<name>A0A150GDK3_GONPE</name>
<dbReference type="OrthoDB" id="548977at2759"/>
<gene>
    <name evidence="2" type="ORF">GPECTOR_31g289</name>
</gene>
<organism evidence="2 3">
    <name type="scientific">Gonium pectorale</name>
    <name type="common">Green alga</name>
    <dbReference type="NCBI Taxonomy" id="33097"/>
    <lineage>
        <taxon>Eukaryota</taxon>
        <taxon>Viridiplantae</taxon>
        <taxon>Chlorophyta</taxon>
        <taxon>core chlorophytes</taxon>
        <taxon>Chlorophyceae</taxon>
        <taxon>CS clade</taxon>
        <taxon>Chlamydomonadales</taxon>
        <taxon>Volvocaceae</taxon>
        <taxon>Gonium</taxon>
    </lineage>
</organism>
<evidence type="ECO:0000256" key="1">
    <source>
        <dbReference type="SAM" id="MobiDB-lite"/>
    </source>
</evidence>
<keyword evidence="3" id="KW-1185">Reference proteome</keyword>
<accession>A0A150GDK3</accession>
<dbReference type="EMBL" id="LSYV01000032">
    <property type="protein sequence ID" value="KXZ47927.1"/>
    <property type="molecule type" value="Genomic_DNA"/>
</dbReference>
<proteinExistence type="predicted"/>
<reference evidence="3" key="1">
    <citation type="journal article" date="2016" name="Nat. Commun.">
        <title>The Gonium pectorale genome demonstrates co-option of cell cycle regulation during the evolution of multicellularity.</title>
        <authorList>
            <person name="Hanschen E.R."/>
            <person name="Marriage T.N."/>
            <person name="Ferris P.J."/>
            <person name="Hamaji T."/>
            <person name="Toyoda A."/>
            <person name="Fujiyama A."/>
            <person name="Neme R."/>
            <person name="Noguchi H."/>
            <person name="Minakuchi Y."/>
            <person name="Suzuki M."/>
            <person name="Kawai-Toyooka H."/>
            <person name="Smith D.R."/>
            <person name="Sparks H."/>
            <person name="Anderson J."/>
            <person name="Bakaric R."/>
            <person name="Luria V."/>
            <person name="Karger A."/>
            <person name="Kirschner M.W."/>
            <person name="Durand P.M."/>
            <person name="Michod R.E."/>
            <person name="Nozaki H."/>
            <person name="Olson B.J."/>
        </authorList>
    </citation>
    <scope>NUCLEOTIDE SEQUENCE [LARGE SCALE GENOMIC DNA]</scope>
    <source>
        <strain evidence="3">NIES-2863</strain>
    </source>
</reference>
<feature type="region of interest" description="Disordered" evidence="1">
    <location>
        <begin position="463"/>
        <end position="494"/>
    </location>
</feature>